<feature type="compositionally biased region" description="Gly residues" evidence="1">
    <location>
        <begin position="55"/>
        <end position="83"/>
    </location>
</feature>
<organism evidence="4 5">
    <name type="scientific">Streptomyces coffeae</name>
    <dbReference type="NCBI Taxonomy" id="621382"/>
    <lineage>
        <taxon>Bacteria</taxon>
        <taxon>Bacillati</taxon>
        <taxon>Actinomycetota</taxon>
        <taxon>Actinomycetes</taxon>
        <taxon>Kitasatosporales</taxon>
        <taxon>Streptomycetaceae</taxon>
        <taxon>Streptomyces</taxon>
    </lineage>
</organism>
<evidence type="ECO:0000256" key="1">
    <source>
        <dbReference type="SAM" id="MobiDB-lite"/>
    </source>
</evidence>
<feature type="compositionally biased region" description="Low complexity" evidence="1">
    <location>
        <begin position="41"/>
        <end position="54"/>
    </location>
</feature>
<dbReference type="RefSeq" id="WP_201875856.1">
    <property type="nucleotide sequence ID" value="NZ_JAERRF010000009.1"/>
</dbReference>
<dbReference type="EMBL" id="JAERRF010000009">
    <property type="protein sequence ID" value="MBL1098443.1"/>
    <property type="molecule type" value="Genomic_DNA"/>
</dbReference>
<evidence type="ECO:0000256" key="2">
    <source>
        <dbReference type="SAM" id="SignalP"/>
    </source>
</evidence>
<sequence>MSITATNARTIRTAVASVTLVAAALTLAACNSDDADGVKRSGSAESSAAATGSDSKGGGKQDTNAGGGADAGAQGGAQGGGSKVGTCDPDKVSMSVTKAPRPVNYLLLQATNKSGATCSLPGAPALRFDDGQAATPVVEATKPQAVVTLAPGKSGYAGILTSSADGSGTNGTKVTKLEVYLEGSDTATSVSLPGGSVYIDDSAKVTYWQSDISDALN</sequence>
<feature type="domain" description="DUF4232" evidence="3">
    <location>
        <begin position="87"/>
        <end position="209"/>
    </location>
</feature>
<evidence type="ECO:0000313" key="5">
    <source>
        <dbReference type="Proteomes" id="UP000634229"/>
    </source>
</evidence>
<gene>
    <name evidence="4" type="ORF">JK363_17585</name>
</gene>
<feature type="signal peptide" evidence="2">
    <location>
        <begin position="1"/>
        <end position="28"/>
    </location>
</feature>
<feature type="chain" id="PRO_5047328826" evidence="2">
    <location>
        <begin position="29"/>
        <end position="217"/>
    </location>
</feature>
<accession>A0ABS1NEH8</accession>
<dbReference type="Proteomes" id="UP000634229">
    <property type="component" value="Unassembled WGS sequence"/>
</dbReference>
<proteinExistence type="predicted"/>
<comment type="caution">
    <text evidence="4">The sequence shown here is derived from an EMBL/GenBank/DDBJ whole genome shotgun (WGS) entry which is preliminary data.</text>
</comment>
<reference evidence="4 5" key="1">
    <citation type="submission" date="2021-01" db="EMBL/GenBank/DDBJ databases">
        <title>WGS of actinomycetes isolated from Thailand.</title>
        <authorList>
            <person name="Thawai C."/>
        </authorList>
    </citation>
    <scope>NUCLEOTIDE SEQUENCE [LARGE SCALE GENOMIC DNA]</scope>
    <source>
        <strain evidence="4 5">CA1R205</strain>
    </source>
</reference>
<name>A0ABS1NEH8_9ACTN</name>
<dbReference type="Pfam" id="PF14016">
    <property type="entry name" value="DUF4232"/>
    <property type="match status" value="1"/>
</dbReference>
<feature type="region of interest" description="Disordered" evidence="1">
    <location>
        <begin position="34"/>
        <end position="95"/>
    </location>
</feature>
<evidence type="ECO:0000313" key="4">
    <source>
        <dbReference type="EMBL" id="MBL1098443.1"/>
    </source>
</evidence>
<keyword evidence="5" id="KW-1185">Reference proteome</keyword>
<keyword evidence="2" id="KW-0732">Signal</keyword>
<dbReference type="InterPro" id="IPR025326">
    <property type="entry name" value="DUF4232"/>
</dbReference>
<evidence type="ECO:0000259" key="3">
    <source>
        <dbReference type="Pfam" id="PF14016"/>
    </source>
</evidence>
<protein>
    <submittedName>
        <fullName evidence="4">DUF4232 domain-containing protein</fullName>
    </submittedName>
</protein>